<reference evidence="2" key="3">
    <citation type="submission" date="2022-06" db="UniProtKB">
        <authorList>
            <consortium name="EnsemblPlants"/>
        </authorList>
    </citation>
    <scope>IDENTIFICATION</scope>
</reference>
<proteinExistence type="predicted"/>
<reference evidence="3" key="1">
    <citation type="journal article" date="2013" name="Nature">
        <title>Draft genome of the wheat A-genome progenitor Triticum urartu.</title>
        <authorList>
            <person name="Ling H.Q."/>
            <person name="Zhao S."/>
            <person name="Liu D."/>
            <person name="Wang J."/>
            <person name="Sun H."/>
            <person name="Zhang C."/>
            <person name="Fan H."/>
            <person name="Li D."/>
            <person name="Dong L."/>
            <person name="Tao Y."/>
            <person name="Gao C."/>
            <person name="Wu H."/>
            <person name="Li Y."/>
            <person name="Cui Y."/>
            <person name="Guo X."/>
            <person name="Zheng S."/>
            <person name="Wang B."/>
            <person name="Yu K."/>
            <person name="Liang Q."/>
            <person name="Yang W."/>
            <person name="Lou X."/>
            <person name="Chen J."/>
            <person name="Feng M."/>
            <person name="Jian J."/>
            <person name="Zhang X."/>
            <person name="Luo G."/>
            <person name="Jiang Y."/>
            <person name="Liu J."/>
            <person name="Wang Z."/>
            <person name="Sha Y."/>
            <person name="Zhang B."/>
            <person name="Wu H."/>
            <person name="Tang D."/>
            <person name="Shen Q."/>
            <person name="Xue P."/>
            <person name="Zou S."/>
            <person name="Wang X."/>
            <person name="Liu X."/>
            <person name="Wang F."/>
            <person name="Yang Y."/>
            <person name="An X."/>
            <person name="Dong Z."/>
            <person name="Zhang K."/>
            <person name="Zhang X."/>
            <person name="Luo M.C."/>
            <person name="Dvorak J."/>
            <person name="Tong Y."/>
            <person name="Wang J."/>
            <person name="Yang H."/>
            <person name="Li Z."/>
            <person name="Wang D."/>
            <person name="Zhang A."/>
            <person name="Wang J."/>
        </authorList>
    </citation>
    <scope>NUCLEOTIDE SEQUENCE</scope>
    <source>
        <strain evidence="3">cv. G1812</strain>
    </source>
</reference>
<feature type="chain" id="PRO_5035721737" description="Secreted protein" evidence="1">
    <location>
        <begin position="20"/>
        <end position="105"/>
    </location>
</feature>
<evidence type="ECO:0000313" key="2">
    <source>
        <dbReference type="EnsemblPlants" id="TuG1812G0700001661.01.T04"/>
    </source>
</evidence>
<dbReference type="EnsemblPlants" id="TuG1812G0700001661.01.T04">
    <property type="protein sequence ID" value="TuG1812G0700001661.01.T04"/>
    <property type="gene ID" value="TuG1812G0700001661.01"/>
</dbReference>
<evidence type="ECO:0000256" key="1">
    <source>
        <dbReference type="SAM" id="SignalP"/>
    </source>
</evidence>
<accession>A0A8R7V4K9</accession>
<reference evidence="2" key="2">
    <citation type="submission" date="2018-03" db="EMBL/GenBank/DDBJ databases">
        <title>The Triticum urartu genome reveals the dynamic nature of wheat genome evolution.</title>
        <authorList>
            <person name="Ling H."/>
            <person name="Ma B."/>
            <person name="Shi X."/>
            <person name="Liu H."/>
            <person name="Dong L."/>
            <person name="Sun H."/>
            <person name="Cao Y."/>
            <person name="Gao Q."/>
            <person name="Zheng S."/>
            <person name="Li Y."/>
            <person name="Yu Y."/>
            <person name="Du H."/>
            <person name="Qi M."/>
            <person name="Li Y."/>
            <person name="Yu H."/>
            <person name="Cui Y."/>
            <person name="Wang N."/>
            <person name="Chen C."/>
            <person name="Wu H."/>
            <person name="Zhao Y."/>
            <person name="Zhang J."/>
            <person name="Li Y."/>
            <person name="Zhou W."/>
            <person name="Zhang B."/>
            <person name="Hu W."/>
            <person name="Eijk M."/>
            <person name="Tang J."/>
            <person name="Witsenboer H."/>
            <person name="Zhao S."/>
            <person name="Li Z."/>
            <person name="Zhang A."/>
            <person name="Wang D."/>
            <person name="Liang C."/>
        </authorList>
    </citation>
    <scope>NUCLEOTIDE SEQUENCE [LARGE SCALE GENOMIC DNA]</scope>
    <source>
        <strain evidence="2">cv. G1812</strain>
    </source>
</reference>
<name>A0A8R7V4K9_TRIUA</name>
<dbReference type="Proteomes" id="UP000015106">
    <property type="component" value="Chromosome 7"/>
</dbReference>
<sequence>MVRIPTHLLSFLFPTPTLASWSGACSIRDAMDLVRVKLLLPPAQERTRSIQGQTRRKTHGAICRTNWRANLSSFPSDFMFAILGEPGVLYGEAKQQPTTPTCDSR</sequence>
<keyword evidence="3" id="KW-1185">Reference proteome</keyword>
<keyword evidence="1" id="KW-0732">Signal</keyword>
<evidence type="ECO:0008006" key="4">
    <source>
        <dbReference type="Google" id="ProtNLM"/>
    </source>
</evidence>
<organism evidence="2 3">
    <name type="scientific">Triticum urartu</name>
    <name type="common">Red wild einkorn</name>
    <name type="synonym">Crithodium urartu</name>
    <dbReference type="NCBI Taxonomy" id="4572"/>
    <lineage>
        <taxon>Eukaryota</taxon>
        <taxon>Viridiplantae</taxon>
        <taxon>Streptophyta</taxon>
        <taxon>Embryophyta</taxon>
        <taxon>Tracheophyta</taxon>
        <taxon>Spermatophyta</taxon>
        <taxon>Magnoliopsida</taxon>
        <taxon>Liliopsida</taxon>
        <taxon>Poales</taxon>
        <taxon>Poaceae</taxon>
        <taxon>BOP clade</taxon>
        <taxon>Pooideae</taxon>
        <taxon>Triticodae</taxon>
        <taxon>Triticeae</taxon>
        <taxon>Triticinae</taxon>
        <taxon>Triticum</taxon>
    </lineage>
</organism>
<protein>
    <recommendedName>
        <fullName evidence="4">Secreted protein</fullName>
    </recommendedName>
</protein>
<evidence type="ECO:0000313" key="3">
    <source>
        <dbReference type="Proteomes" id="UP000015106"/>
    </source>
</evidence>
<dbReference type="PROSITE" id="PS51257">
    <property type="entry name" value="PROKAR_LIPOPROTEIN"/>
    <property type="match status" value="1"/>
</dbReference>
<feature type="signal peptide" evidence="1">
    <location>
        <begin position="1"/>
        <end position="19"/>
    </location>
</feature>
<dbReference type="AlphaFoldDB" id="A0A8R7V4K9"/>
<dbReference type="Gramene" id="TuG1812G0700001661.01.T04">
    <property type="protein sequence ID" value="TuG1812G0700001661.01.T04"/>
    <property type="gene ID" value="TuG1812G0700001661.01"/>
</dbReference>